<keyword evidence="7" id="KW-0472">Membrane</keyword>
<dbReference type="InterPro" id="IPR000719">
    <property type="entry name" value="Prot_kinase_dom"/>
</dbReference>
<name>A0ABZ2JXG6_9BACT</name>
<feature type="compositionally biased region" description="Low complexity" evidence="6">
    <location>
        <begin position="423"/>
        <end position="432"/>
    </location>
</feature>
<feature type="transmembrane region" description="Helical" evidence="7">
    <location>
        <begin position="367"/>
        <end position="386"/>
    </location>
</feature>
<dbReference type="EMBL" id="CP089982">
    <property type="protein sequence ID" value="WXA91188.1"/>
    <property type="molecule type" value="Genomic_DNA"/>
</dbReference>
<accession>A0ABZ2JXG6</accession>
<dbReference type="Gene3D" id="1.10.510.10">
    <property type="entry name" value="Transferase(Phosphotransferase) domain 1"/>
    <property type="match status" value="1"/>
</dbReference>
<dbReference type="GO" id="GO:0004674">
    <property type="term" value="F:protein serine/threonine kinase activity"/>
    <property type="evidence" value="ECO:0007669"/>
    <property type="project" value="UniProtKB-KW"/>
</dbReference>
<keyword evidence="4 9" id="KW-0418">Kinase</keyword>
<protein>
    <recommendedName>
        <fullName evidence="1">non-specific serine/threonine protein kinase</fullName>
        <ecNumber evidence="1">2.7.11.1</ecNumber>
    </recommendedName>
</protein>
<evidence type="ECO:0000313" key="9">
    <source>
        <dbReference type="EMBL" id="WXA91188.1"/>
    </source>
</evidence>
<evidence type="ECO:0000256" key="2">
    <source>
        <dbReference type="ARBA" id="ARBA00022679"/>
    </source>
</evidence>
<feature type="region of interest" description="Disordered" evidence="6">
    <location>
        <begin position="389"/>
        <end position="462"/>
    </location>
</feature>
<keyword evidence="10" id="KW-1185">Reference proteome</keyword>
<dbReference type="PROSITE" id="PS50011">
    <property type="entry name" value="PROTEIN_KINASE_DOM"/>
    <property type="match status" value="1"/>
</dbReference>
<evidence type="ECO:0000256" key="1">
    <source>
        <dbReference type="ARBA" id="ARBA00012513"/>
    </source>
</evidence>
<dbReference type="SUPFAM" id="SSF56112">
    <property type="entry name" value="Protein kinase-like (PK-like)"/>
    <property type="match status" value="1"/>
</dbReference>
<dbReference type="PANTHER" id="PTHR43671">
    <property type="entry name" value="SERINE/THREONINE-PROTEIN KINASE NEK"/>
    <property type="match status" value="1"/>
</dbReference>
<dbReference type="RefSeq" id="WP_394841808.1">
    <property type="nucleotide sequence ID" value="NZ_CP089982.1"/>
</dbReference>
<dbReference type="PANTHER" id="PTHR43671:SF13">
    <property type="entry name" value="SERINE_THREONINE-PROTEIN KINASE NEK2"/>
    <property type="match status" value="1"/>
</dbReference>
<evidence type="ECO:0000256" key="3">
    <source>
        <dbReference type="ARBA" id="ARBA00022741"/>
    </source>
</evidence>
<dbReference type="CDD" id="cd14014">
    <property type="entry name" value="STKc_PknB_like"/>
    <property type="match status" value="1"/>
</dbReference>
<keyword evidence="7" id="KW-1133">Transmembrane helix</keyword>
<keyword evidence="7" id="KW-0812">Transmembrane</keyword>
<dbReference type="Pfam" id="PF00069">
    <property type="entry name" value="Pkinase"/>
    <property type="match status" value="1"/>
</dbReference>
<evidence type="ECO:0000256" key="4">
    <source>
        <dbReference type="ARBA" id="ARBA00022777"/>
    </source>
</evidence>
<gene>
    <name evidence="9" type="ORF">LZC95_32620</name>
</gene>
<dbReference type="Proteomes" id="UP001379533">
    <property type="component" value="Chromosome"/>
</dbReference>
<keyword evidence="9" id="KW-0723">Serine/threonine-protein kinase</keyword>
<proteinExistence type="predicted"/>
<dbReference type="EC" id="2.7.11.1" evidence="1"/>
<sequence>MAGGAAASERRESRYERLVKIASGGMATVYVGRLRGALGFEQLVAIKRPHAHLMQQPDLRRSLLAEAHLASRIRHANAVGVRDVEIEDDSILLVMDYVEGASFYELLRSARGSNPMMTIRAGLRVIRDLCAGLQAVHDLTDDEDRPLGAVHRDVSPQNVLVGLDGVARLADFGIAKCLYAHDISTREGTLKGKFSYMAPEYMSGDGFDQRADIFAVGVMLWELLAQRRLFDGDAQVDIVRKVLYEPIPPVSALAPELGYAFDAVVARALARNPAERFARASDLGAALDAVLADSSFGASHEEVGRFVRAQVGERLAERKQRIKEGLRSSSSSAASGPSTQVVQVVEPAASQESAVVSSRLSRHAARIALAAVAFVVAVLGTIALVATRTSSTPPPTEVPSEPPAVSAEPPPARLPPSPPPVQSAPAPSAPAANTVKPEKPKPRKVVAPSAGSDVPRPRGNPY</sequence>
<feature type="domain" description="Protein kinase" evidence="8">
    <location>
        <begin position="15"/>
        <end position="291"/>
    </location>
</feature>
<evidence type="ECO:0000256" key="7">
    <source>
        <dbReference type="SAM" id="Phobius"/>
    </source>
</evidence>
<evidence type="ECO:0000259" key="8">
    <source>
        <dbReference type="PROSITE" id="PS50011"/>
    </source>
</evidence>
<dbReference type="Gene3D" id="3.30.200.20">
    <property type="entry name" value="Phosphorylase Kinase, domain 1"/>
    <property type="match status" value="1"/>
</dbReference>
<evidence type="ECO:0000256" key="6">
    <source>
        <dbReference type="SAM" id="MobiDB-lite"/>
    </source>
</evidence>
<reference evidence="9 10" key="1">
    <citation type="submission" date="2021-12" db="EMBL/GenBank/DDBJ databases">
        <title>Discovery of the Pendulisporaceae a myxobacterial family with distinct sporulation behavior and unique specialized metabolism.</title>
        <authorList>
            <person name="Garcia R."/>
            <person name="Popoff A."/>
            <person name="Bader C.D."/>
            <person name="Loehr J."/>
            <person name="Walesch S."/>
            <person name="Walt C."/>
            <person name="Boldt J."/>
            <person name="Bunk B."/>
            <person name="Haeckl F.J.F.P.J."/>
            <person name="Gunesch A.P."/>
            <person name="Birkelbach J."/>
            <person name="Nuebel U."/>
            <person name="Pietschmann T."/>
            <person name="Bach T."/>
            <person name="Mueller R."/>
        </authorList>
    </citation>
    <scope>NUCLEOTIDE SEQUENCE [LARGE SCALE GENOMIC DNA]</scope>
    <source>
        <strain evidence="9 10">MSr12523</strain>
    </source>
</reference>
<evidence type="ECO:0000313" key="10">
    <source>
        <dbReference type="Proteomes" id="UP001379533"/>
    </source>
</evidence>
<keyword evidence="5" id="KW-0067">ATP-binding</keyword>
<feature type="compositionally biased region" description="Pro residues" evidence="6">
    <location>
        <begin position="392"/>
        <end position="422"/>
    </location>
</feature>
<dbReference type="InterPro" id="IPR011009">
    <property type="entry name" value="Kinase-like_dom_sf"/>
</dbReference>
<organism evidence="9 10">
    <name type="scientific">Pendulispora brunnea</name>
    <dbReference type="NCBI Taxonomy" id="2905690"/>
    <lineage>
        <taxon>Bacteria</taxon>
        <taxon>Pseudomonadati</taxon>
        <taxon>Myxococcota</taxon>
        <taxon>Myxococcia</taxon>
        <taxon>Myxococcales</taxon>
        <taxon>Sorangiineae</taxon>
        <taxon>Pendulisporaceae</taxon>
        <taxon>Pendulispora</taxon>
    </lineage>
</organism>
<keyword evidence="2" id="KW-0808">Transferase</keyword>
<dbReference type="InterPro" id="IPR050660">
    <property type="entry name" value="NEK_Ser/Thr_kinase"/>
</dbReference>
<evidence type="ECO:0000256" key="5">
    <source>
        <dbReference type="ARBA" id="ARBA00022840"/>
    </source>
</evidence>
<keyword evidence="3" id="KW-0547">Nucleotide-binding</keyword>